<dbReference type="AlphaFoldDB" id="A0AA96FDP3"/>
<name>A0AA96FDP3_9MICO</name>
<accession>A0AA96FDP3</accession>
<proteinExistence type="predicted"/>
<sequence length="202" mass="22239">MVFDANIWIDTAVILGAPATRADFDRANATTVGTPIPHPIDRAYDSMRAIATTLSGRFVADERIEVWTSNHIDDLVYDRLARPVEGAANGRTGYGWSLGDAEKYLVEMVDSLVESTAGGSVGDVSIPFKNPPLDHEDGCVMQTARTAGHSDTPWYQKYIITRDQGFRTADLSSEITVLYPWEWIGRVRGARVAGVKPKVRAR</sequence>
<dbReference type="EMBL" id="CP134880">
    <property type="protein sequence ID" value="WNM27565.1"/>
    <property type="molecule type" value="Genomic_DNA"/>
</dbReference>
<dbReference type="RefSeq" id="WP_313543664.1">
    <property type="nucleotide sequence ID" value="NZ_CP134880.1"/>
</dbReference>
<dbReference type="Proteomes" id="UP001303408">
    <property type="component" value="Chromosome"/>
</dbReference>
<gene>
    <name evidence="1" type="ORF">RN607_00765</name>
</gene>
<dbReference type="KEGG" id="dcp:RN607_00765"/>
<reference evidence="1" key="1">
    <citation type="submission" date="2023-09" db="EMBL/GenBank/DDBJ databases">
        <title>Demequina sp. a novel bacteria isolated from Capsicum annuum.</title>
        <authorList>
            <person name="Humaira Z."/>
            <person name="Lee J."/>
            <person name="Cho D."/>
        </authorList>
    </citation>
    <scope>NUCLEOTIDE SEQUENCE</scope>
    <source>
        <strain evidence="1">PMTSA13</strain>
    </source>
</reference>
<organism evidence="1">
    <name type="scientific">Demequina capsici</name>
    <dbReference type="NCBI Taxonomy" id="3075620"/>
    <lineage>
        <taxon>Bacteria</taxon>
        <taxon>Bacillati</taxon>
        <taxon>Actinomycetota</taxon>
        <taxon>Actinomycetes</taxon>
        <taxon>Micrococcales</taxon>
        <taxon>Demequinaceae</taxon>
        <taxon>Demequina</taxon>
    </lineage>
</organism>
<protein>
    <submittedName>
        <fullName evidence="1">Uncharacterized protein</fullName>
    </submittedName>
</protein>
<evidence type="ECO:0000313" key="1">
    <source>
        <dbReference type="EMBL" id="WNM27565.1"/>
    </source>
</evidence>